<feature type="compositionally biased region" description="Polar residues" evidence="1">
    <location>
        <begin position="101"/>
        <end position="131"/>
    </location>
</feature>
<evidence type="ECO:0000313" key="3">
    <source>
        <dbReference type="EMBL" id="JAQ01883.1"/>
    </source>
</evidence>
<dbReference type="EMBL" id="GDHC01016746">
    <property type="protein sequence ID" value="JAQ01883.1"/>
    <property type="molecule type" value="Transcribed_RNA"/>
</dbReference>
<sequence length="308" mass="31830">LPLLVLPSPLVLSVVVVVTVMASDQLLLDQLDSVDGTTTVLLDQLVTEPVMELVSVVTPVLTVPTLVAKAATTPLSTSAPGKSQSFTNTSETRKKPAPNTFPLSINTSPTKMRNTSGTPPSFANSAVTSSKPVPVTCPSSGPVAGPSSNPTPPTSQSLSTSAALSKNPSSSTFPSSRPAVVPSPSRASATSPSSSGDVSPSSKLTSPLSQSSNVTSTTSVNLPVPVLAPAAATAHNPLSPLTVSQPADANSTINNLFFASKTPTISLIKLFAHLKKLFPSHSSSPTPIHFSEQRTHFSWIHMILRTKQ</sequence>
<protein>
    <submittedName>
        <fullName evidence="3">Uncharacterized protein</fullName>
    </submittedName>
</protein>
<feature type="compositionally biased region" description="Low complexity" evidence="1">
    <location>
        <begin position="154"/>
        <end position="218"/>
    </location>
</feature>
<reference evidence="3" key="1">
    <citation type="journal article" date="2016" name="Gigascience">
        <title>De novo construction of an expanded transcriptome assembly for the western tarnished plant bug, Lygus hesperus.</title>
        <authorList>
            <person name="Tassone E.E."/>
            <person name="Geib S.M."/>
            <person name="Hall B."/>
            <person name="Fabrick J.A."/>
            <person name="Brent C.S."/>
            <person name="Hull J.J."/>
        </authorList>
    </citation>
    <scope>NUCLEOTIDE SEQUENCE</scope>
</reference>
<evidence type="ECO:0000256" key="2">
    <source>
        <dbReference type="SAM" id="SignalP"/>
    </source>
</evidence>
<proteinExistence type="predicted"/>
<feature type="compositionally biased region" description="Polar residues" evidence="1">
    <location>
        <begin position="75"/>
        <end position="90"/>
    </location>
</feature>
<accession>A0A146KZU8</accession>
<feature type="non-terminal residue" evidence="3">
    <location>
        <position position="1"/>
    </location>
</feature>
<feature type="signal peptide" evidence="2">
    <location>
        <begin position="1"/>
        <end position="22"/>
    </location>
</feature>
<dbReference type="AlphaFoldDB" id="A0A146KZU8"/>
<feature type="chain" id="PRO_5007526986" evidence="2">
    <location>
        <begin position="23"/>
        <end position="308"/>
    </location>
</feature>
<evidence type="ECO:0000256" key="1">
    <source>
        <dbReference type="SAM" id="MobiDB-lite"/>
    </source>
</evidence>
<organism evidence="3">
    <name type="scientific">Lygus hesperus</name>
    <name type="common">Western plant bug</name>
    <dbReference type="NCBI Taxonomy" id="30085"/>
    <lineage>
        <taxon>Eukaryota</taxon>
        <taxon>Metazoa</taxon>
        <taxon>Ecdysozoa</taxon>
        <taxon>Arthropoda</taxon>
        <taxon>Hexapoda</taxon>
        <taxon>Insecta</taxon>
        <taxon>Pterygota</taxon>
        <taxon>Neoptera</taxon>
        <taxon>Paraneoptera</taxon>
        <taxon>Hemiptera</taxon>
        <taxon>Heteroptera</taxon>
        <taxon>Panheteroptera</taxon>
        <taxon>Cimicomorpha</taxon>
        <taxon>Miridae</taxon>
        <taxon>Mirini</taxon>
        <taxon>Lygus</taxon>
    </lineage>
</organism>
<keyword evidence="2" id="KW-0732">Signal</keyword>
<name>A0A146KZU8_LYGHE</name>
<gene>
    <name evidence="3" type="ORF">g.60179</name>
</gene>
<feature type="region of interest" description="Disordered" evidence="1">
    <location>
        <begin position="75"/>
        <end position="218"/>
    </location>
</feature>